<dbReference type="PANTHER" id="PTHR39475:SF1">
    <property type="entry name" value="CONIDIATION-SPECIFIC PROTEIN 6"/>
    <property type="match status" value="1"/>
</dbReference>
<evidence type="ECO:0000313" key="2">
    <source>
        <dbReference type="EMBL" id="KAK3488872.1"/>
    </source>
</evidence>
<protein>
    <submittedName>
        <fullName evidence="2">Uncharacterized protein</fullName>
    </submittedName>
</protein>
<feature type="compositionally biased region" description="Basic and acidic residues" evidence="1">
    <location>
        <begin position="65"/>
        <end position="75"/>
    </location>
</feature>
<reference evidence="2 3" key="1">
    <citation type="journal article" date="2023" name="Mol. Phylogenet. Evol.">
        <title>Genome-scale phylogeny and comparative genomics of the fungal order Sordariales.</title>
        <authorList>
            <person name="Hensen N."/>
            <person name="Bonometti L."/>
            <person name="Westerberg I."/>
            <person name="Brannstrom I.O."/>
            <person name="Guillou S."/>
            <person name="Cros-Aarteil S."/>
            <person name="Calhoun S."/>
            <person name="Haridas S."/>
            <person name="Kuo A."/>
            <person name="Mondo S."/>
            <person name="Pangilinan J."/>
            <person name="Riley R."/>
            <person name="LaButti K."/>
            <person name="Andreopoulos B."/>
            <person name="Lipzen A."/>
            <person name="Chen C."/>
            <person name="Yan M."/>
            <person name="Daum C."/>
            <person name="Ng V."/>
            <person name="Clum A."/>
            <person name="Steindorff A."/>
            <person name="Ohm R.A."/>
            <person name="Martin F."/>
            <person name="Silar P."/>
            <person name="Natvig D.O."/>
            <person name="Lalanne C."/>
            <person name="Gautier V."/>
            <person name="Ament-Velasquez S.L."/>
            <person name="Kruys A."/>
            <person name="Hutchinson M.I."/>
            <person name="Powell A.J."/>
            <person name="Barry K."/>
            <person name="Miller A.N."/>
            <person name="Grigoriev I.V."/>
            <person name="Debuchy R."/>
            <person name="Gladieux P."/>
            <person name="Hiltunen Thoren M."/>
            <person name="Johannesson H."/>
        </authorList>
    </citation>
    <scope>NUCLEOTIDE SEQUENCE [LARGE SCALE GENOMIC DNA]</scope>
    <source>
        <strain evidence="2 3">FGSC 10403</strain>
    </source>
</reference>
<feature type="region of interest" description="Disordered" evidence="1">
    <location>
        <begin position="1"/>
        <end position="121"/>
    </location>
</feature>
<dbReference type="GeneID" id="87875074"/>
<dbReference type="EMBL" id="JAULSX010000006">
    <property type="protein sequence ID" value="KAK3488872.1"/>
    <property type="molecule type" value="Genomic_DNA"/>
</dbReference>
<comment type="caution">
    <text evidence="2">The sequence shown here is derived from an EMBL/GenBank/DDBJ whole genome shotgun (WGS) entry which is preliminary data.</text>
</comment>
<gene>
    <name evidence="2" type="ORF">B0T23DRAFT_384117</name>
</gene>
<feature type="compositionally biased region" description="Basic and acidic residues" evidence="1">
    <location>
        <begin position="40"/>
        <end position="57"/>
    </location>
</feature>
<feature type="compositionally biased region" description="Basic and acidic residues" evidence="1">
    <location>
        <begin position="86"/>
        <end position="121"/>
    </location>
</feature>
<name>A0AAJ0I3I9_9PEZI</name>
<evidence type="ECO:0000256" key="1">
    <source>
        <dbReference type="SAM" id="MobiDB-lite"/>
    </source>
</evidence>
<feature type="compositionally biased region" description="Polar residues" evidence="1">
    <location>
        <begin position="13"/>
        <end position="33"/>
    </location>
</feature>
<keyword evidence="3" id="KW-1185">Reference proteome</keyword>
<organism evidence="2 3">
    <name type="scientific">Neurospora hispaniola</name>
    <dbReference type="NCBI Taxonomy" id="588809"/>
    <lineage>
        <taxon>Eukaryota</taxon>
        <taxon>Fungi</taxon>
        <taxon>Dikarya</taxon>
        <taxon>Ascomycota</taxon>
        <taxon>Pezizomycotina</taxon>
        <taxon>Sordariomycetes</taxon>
        <taxon>Sordariomycetidae</taxon>
        <taxon>Sordariales</taxon>
        <taxon>Sordariaceae</taxon>
        <taxon>Neurospora</taxon>
    </lineage>
</organism>
<dbReference type="Proteomes" id="UP001285908">
    <property type="component" value="Unassembled WGS sequence"/>
</dbReference>
<evidence type="ECO:0000313" key="3">
    <source>
        <dbReference type="Proteomes" id="UP001285908"/>
    </source>
</evidence>
<dbReference type="PANTHER" id="PTHR39475">
    <property type="entry name" value="CONIDIATION-SPECIFIC PROTEIN 6"/>
    <property type="match status" value="1"/>
</dbReference>
<accession>A0AAJ0I3I9</accession>
<proteinExistence type="predicted"/>
<dbReference type="RefSeq" id="XP_062690579.1">
    <property type="nucleotide sequence ID" value="XM_062837452.1"/>
</dbReference>
<dbReference type="AlphaFoldDB" id="A0AAJ0I3I9"/>
<sequence>MCNTPGFRFPPNVQFQQHPSSRTSGNMNSNVGNAQVYEAGDQRNVKQSEIETPDRYNEGQAHAHSNMDSKDERSIKNRLAAAEAADDSHQDSRETQLHKKDPTLPAKDHGNEPSRGAKIDAEIQAEEEEILKKKGASLPGQKW</sequence>